<protein>
    <submittedName>
        <fullName evidence="2">Uncharacterized protein</fullName>
    </submittedName>
</protein>
<evidence type="ECO:0000313" key="2">
    <source>
        <dbReference type="EMBL" id="KZL80843.1"/>
    </source>
</evidence>
<comment type="caution">
    <text evidence="2">The sequence shown here is derived from an EMBL/GenBank/DDBJ whole genome shotgun (WGS) entry which is preliminary data.</text>
</comment>
<organism evidence="2 3">
    <name type="scientific">Colletotrichum incanum</name>
    <name type="common">Soybean anthracnose fungus</name>
    <dbReference type="NCBI Taxonomy" id="1573173"/>
    <lineage>
        <taxon>Eukaryota</taxon>
        <taxon>Fungi</taxon>
        <taxon>Dikarya</taxon>
        <taxon>Ascomycota</taxon>
        <taxon>Pezizomycotina</taxon>
        <taxon>Sordariomycetes</taxon>
        <taxon>Hypocreomycetidae</taxon>
        <taxon>Glomerellales</taxon>
        <taxon>Glomerellaceae</taxon>
        <taxon>Colletotrichum</taxon>
        <taxon>Colletotrichum spaethianum species complex</taxon>
    </lineage>
</organism>
<keyword evidence="3" id="KW-1185">Reference proteome</keyword>
<accession>A0A167B3G6</accession>
<evidence type="ECO:0000313" key="3">
    <source>
        <dbReference type="Proteomes" id="UP000076584"/>
    </source>
</evidence>
<name>A0A167B3G6_COLIC</name>
<evidence type="ECO:0000256" key="1">
    <source>
        <dbReference type="SAM" id="MobiDB-lite"/>
    </source>
</evidence>
<feature type="compositionally biased region" description="Polar residues" evidence="1">
    <location>
        <begin position="58"/>
        <end position="69"/>
    </location>
</feature>
<dbReference type="AlphaFoldDB" id="A0A167B3G6"/>
<feature type="compositionally biased region" description="Pro residues" evidence="1">
    <location>
        <begin position="109"/>
        <end position="119"/>
    </location>
</feature>
<dbReference type="Proteomes" id="UP000076584">
    <property type="component" value="Unassembled WGS sequence"/>
</dbReference>
<feature type="region of interest" description="Disordered" evidence="1">
    <location>
        <begin position="51"/>
        <end position="134"/>
    </location>
</feature>
<gene>
    <name evidence="2" type="ORF">CI238_01868</name>
</gene>
<dbReference type="EMBL" id="LFIW01001807">
    <property type="protein sequence ID" value="KZL80843.1"/>
    <property type="molecule type" value="Genomic_DNA"/>
</dbReference>
<reference evidence="2 3" key="1">
    <citation type="submission" date="2015-06" db="EMBL/GenBank/DDBJ databases">
        <title>Survival trade-offs in plant roots during colonization by closely related pathogenic and mutualistic fungi.</title>
        <authorList>
            <person name="Hacquard S."/>
            <person name="Kracher B."/>
            <person name="Hiruma K."/>
            <person name="Weinman A."/>
            <person name="Muench P."/>
            <person name="Garrido Oter R."/>
            <person name="Ver Loren van Themaat E."/>
            <person name="Dallerey J.-F."/>
            <person name="Damm U."/>
            <person name="Henrissat B."/>
            <person name="Lespinet O."/>
            <person name="Thon M."/>
            <person name="Kemen E."/>
            <person name="McHardy A.C."/>
            <person name="Schulze-Lefert P."/>
            <person name="O'Connell R.J."/>
        </authorList>
    </citation>
    <scope>NUCLEOTIDE SEQUENCE [LARGE SCALE GENOMIC DNA]</scope>
    <source>
        <strain evidence="2 3">MAFF 238704</strain>
    </source>
</reference>
<feature type="compositionally biased region" description="Low complexity" evidence="1">
    <location>
        <begin position="120"/>
        <end position="134"/>
    </location>
</feature>
<feature type="non-terminal residue" evidence="2">
    <location>
        <position position="1"/>
    </location>
</feature>
<feature type="compositionally biased region" description="Low complexity" evidence="1">
    <location>
        <begin position="99"/>
        <end position="108"/>
    </location>
</feature>
<sequence length="159" mass="17010">LSHQPHTRTFRHWRGKVRRILSTTLPSTEQSAISASAARIYSQHHQIPVKSTALAPTPDQSTRSDQSRWFSPLISSTPPRPPRPASTSSRPLCLPPAPSSWTSSAPAASPSPPSSPTPRPSSSARDALLSSASLPVVRRDLPRAALSAESKLSLVTVSL</sequence>
<proteinExistence type="predicted"/>